<evidence type="ECO:0000313" key="2">
    <source>
        <dbReference type="Proteomes" id="UP000612362"/>
    </source>
</evidence>
<sequence>MHNRFCLDLHQLRKILNDLRENLTKSVANADAIWMDAFSSIVGKKVTKHSIPEITAFDVQNIILMLSLTGGDAPWEFYHAVSSLVANVPEIISEVITQNINFTTDYDFEIIRLAPNGHWQIAWIIDDAKVNDSAVVLDWHIPSVNIHAPVVPYAILDHIASCVALLRQGLVLPAASIISVILEAALWDALDGKGVPQYKAEKIYMPVYWHFRKLSNQFTVSIEGADKDVKDLIIPSELADKSYNDITFEISKASFENSDKTINLYMKVNNEIVDYLSTSQIKSEEQVPIRGLSAAFQQARKKDLECLKVISKDFDGILTSLRNNLIHLPSQGNFREPISIPGGGVIRGVEDLKKNNMFVYQLLYLVVNIVRSVYLEKGHAMVNP</sequence>
<dbReference type="AlphaFoldDB" id="A0A8J3I8J1"/>
<proteinExistence type="predicted"/>
<evidence type="ECO:0000313" key="1">
    <source>
        <dbReference type="EMBL" id="GHO49178.1"/>
    </source>
</evidence>
<gene>
    <name evidence="1" type="ORF">KSX_73410</name>
</gene>
<organism evidence="1 2">
    <name type="scientific">Ktedonospora formicarum</name>
    <dbReference type="NCBI Taxonomy" id="2778364"/>
    <lineage>
        <taxon>Bacteria</taxon>
        <taxon>Bacillati</taxon>
        <taxon>Chloroflexota</taxon>
        <taxon>Ktedonobacteria</taxon>
        <taxon>Ktedonobacterales</taxon>
        <taxon>Ktedonobacteraceae</taxon>
        <taxon>Ktedonospora</taxon>
    </lineage>
</organism>
<dbReference type="EMBL" id="BNJF01000004">
    <property type="protein sequence ID" value="GHO49178.1"/>
    <property type="molecule type" value="Genomic_DNA"/>
</dbReference>
<keyword evidence="2" id="KW-1185">Reference proteome</keyword>
<name>A0A8J3I8J1_9CHLR</name>
<protein>
    <submittedName>
        <fullName evidence="1">Uncharacterized protein</fullName>
    </submittedName>
</protein>
<accession>A0A8J3I8J1</accession>
<dbReference type="Proteomes" id="UP000612362">
    <property type="component" value="Unassembled WGS sequence"/>
</dbReference>
<comment type="caution">
    <text evidence="1">The sequence shown here is derived from an EMBL/GenBank/DDBJ whole genome shotgun (WGS) entry which is preliminary data.</text>
</comment>
<reference evidence="1" key="1">
    <citation type="submission" date="2020-10" db="EMBL/GenBank/DDBJ databases">
        <title>Taxonomic study of unclassified bacteria belonging to the class Ktedonobacteria.</title>
        <authorList>
            <person name="Yabe S."/>
            <person name="Wang C.M."/>
            <person name="Zheng Y."/>
            <person name="Sakai Y."/>
            <person name="Cavaletti L."/>
            <person name="Monciardini P."/>
            <person name="Donadio S."/>
        </authorList>
    </citation>
    <scope>NUCLEOTIDE SEQUENCE</scope>
    <source>
        <strain evidence="1">SOSP1-1</strain>
    </source>
</reference>
<dbReference type="RefSeq" id="WP_220198286.1">
    <property type="nucleotide sequence ID" value="NZ_BNJF01000004.1"/>
</dbReference>